<evidence type="ECO:0000313" key="3">
    <source>
        <dbReference type="Proteomes" id="UP000345527"/>
    </source>
</evidence>
<dbReference type="Gene3D" id="3.40.190.10">
    <property type="entry name" value="Periplasmic binding protein-like II"/>
    <property type="match status" value="1"/>
</dbReference>
<dbReference type="PANTHER" id="PTHR43649">
    <property type="entry name" value="ARABINOSE-BINDING PROTEIN-RELATED"/>
    <property type="match status" value="1"/>
</dbReference>
<keyword evidence="4" id="KW-1185">Reference proteome</keyword>
<dbReference type="EMBL" id="RZOA01000021">
    <property type="protein sequence ID" value="KAA8822166.1"/>
    <property type="molecule type" value="Genomic_DNA"/>
</dbReference>
<evidence type="ECO:0000313" key="4">
    <source>
        <dbReference type="Proteomes" id="UP000374630"/>
    </source>
</evidence>
<dbReference type="SUPFAM" id="SSF53850">
    <property type="entry name" value="Periplasmic binding protein-like II"/>
    <property type="match status" value="1"/>
</dbReference>
<dbReference type="EMBL" id="RZNZ01000012">
    <property type="protein sequence ID" value="KAA8819048.1"/>
    <property type="molecule type" value="Genomic_DNA"/>
</dbReference>
<dbReference type="PANTHER" id="PTHR43649:SF12">
    <property type="entry name" value="DIACETYLCHITOBIOSE BINDING PROTEIN DASA"/>
    <property type="match status" value="1"/>
</dbReference>
<dbReference type="InterPro" id="IPR006311">
    <property type="entry name" value="TAT_signal"/>
</dbReference>
<reference evidence="3 4" key="1">
    <citation type="journal article" date="2019" name="Syst. Appl. Microbiol.">
        <title>Characterization of Bifidobacterium species in feaces of the Egyptian fruit bat: Description of B. vespertilionis sp. nov. and B. rousetti sp. nov.</title>
        <authorList>
            <person name="Modesto M."/>
            <person name="Satti M."/>
            <person name="Watanabe K."/>
            <person name="Puglisi E."/>
            <person name="Morelli L."/>
            <person name="Huang C.-H."/>
            <person name="Liou J.-S."/>
            <person name="Miyashita M."/>
            <person name="Tamura T."/>
            <person name="Saito S."/>
            <person name="Mori K."/>
            <person name="Huang L."/>
            <person name="Sciavilla P."/>
            <person name="Sandri C."/>
            <person name="Spiezio C."/>
            <person name="Vitali F."/>
            <person name="Cavalieri D."/>
            <person name="Perpetuini G."/>
            <person name="Tofalo R."/>
            <person name="Bonetti A."/>
            <person name="Arita M."/>
            <person name="Mattarelli P."/>
        </authorList>
    </citation>
    <scope>NUCLEOTIDE SEQUENCE [LARGE SCALE GENOMIC DNA]</scope>
    <source>
        <strain evidence="1 4">RST16</strain>
        <strain evidence="2 3">RST8</strain>
    </source>
</reference>
<accession>A0A5J5DTX6</accession>
<organism evidence="2 3">
    <name type="scientific">Bifidobacterium vespertilionis</name>
    <dbReference type="NCBI Taxonomy" id="2562524"/>
    <lineage>
        <taxon>Bacteria</taxon>
        <taxon>Bacillati</taxon>
        <taxon>Actinomycetota</taxon>
        <taxon>Actinomycetes</taxon>
        <taxon>Bifidobacteriales</taxon>
        <taxon>Bifidobacteriaceae</taxon>
        <taxon>Bifidobacterium</taxon>
    </lineage>
</organism>
<dbReference type="Proteomes" id="UP000374630">
    <property type="component" value="Unassembled WGS sequence"/>
</dbReference>
<dbReference type="OrthoDB" id="2510110at2"/>
<dbReference type="InterPro" id="IPR050490">
    <property type="entry name" value="Bact_solute-bd_prot1"/>
</dbReference>
<evidence type="ECO:0000313" key="2">
    <source>
        <dbReference type="EMBL" id="KAA8822166.1"/>
    </source>
</evidence>
<dbReference type="PROSITE" id="PS51318">
    <property type="entry name" value="TAT"/>
    <property type="match status" value="1"/>
</dbReference>
<dbReference type="InterPro" id="IPR006059">
    <property type="entry name" value="SBP"/>
</dbReference>
<comment type="caution">
    <text evidence="2">The sequence shown here is derived from an EMBL/GenBank/DDBJ whole genome shotgun (WGS) entry which is preliminary data.</text>
</comment>
<dbReference type="Proteomes" id="UP000345527">
    <property type="component" value="Unassembled WGS sequence"/>
</dbReference>
<dbReference type="PROSITE" id="PS51257">
    <property type="entry name" value="PROKAR_LIPOPROTEIN"/>
    <property type="match status" value="1"/>
</dbReference>
<dbReference type="RefSeq" id="WP_150354693.1">
    <property type="nucleotide sequence ID" value="NZ_RZNZ01000012.1"/>
</dbReference>
<dbReference type="Pfam" id="PF01547">
    <property type="entry name" value="SBP_bac_1"/>
    <property type="match status" value="1"/>
</dbReference>
<proteinExistence type="predicted"/>
<sequence length="439" mass="46759">MNTRRALSLTSAALATALALSGCGAGSGSGGASADGSVEITLSGWNLSNTPEFKTLADGFMKDHPNVKVTLKEYSADDYDSQVTVDISGGATTDVVTMKNMSKYYSYATSGGLMDITDIATDLGKNMDVSVYDLDGKYFAVPYRTDSWVMFYNKDMFAKAGVAEPKAGWTWDDFIKVCEELKAKLPAAGYDANAVKPTYMHSWQTVVQSFALAQTKGADYFSGDYSYMKPYYERALKMQDEDLTLSYSTATASKVQYQAQFGNQKAAMVPMGSWYIATLLDQQKSGAADTFEWGMVSVPQNPDQSVPSTPETFGSSTGFALSSKLSGAKLDAAREFVKWACGEGGATALAGITSTPAYMSDAVATAFFAKDGMPTDDQSKAAWSEHKTTPDTPIGAGTAEIQALLNVMHSAIMTGTKSIDKGLTDGTAEIKNSGALDAK</sequence>
<name>A0A5J5DTX6_9BIFI</name>
<gene>
    <name evidence="2" type="ORF">EM848_09535</name>
    <name evidence="1" type="ORF">EMO90_08865</name>
</gene>
<dbReference type="AlphaFoldDB" id="A0A5J5DTX6"/>
<evidence type="ECO:0000313" key="1">
    <source>
        <dbReference type="EMBL" id="KAA8819048.1"/>
    </source>
</evidence>
<protein>
    <submittedName>
        <fullName evidence="2">Extracellular solute-binding protein</fullName>
    </submittedName>
</protein>